<evidence type="ECO:0000256" key="1">
    <source>
        <dbReference type="ARBA" id="ARBA00004117"/>
    </source>
</evidence>
<dbReference type="InterPro" id="IPR019776">
    <property type="entry name" value="Flagellar_basal_body_rod_CS"/>
</dbReference>
<dbReference type="InterPro" id="IPR053967">
    <property type="entry name" value="LlgE_F_G-like_D1"/>
</dbReference>
<dbReference type="PROSITE" id="PS00588">
    <property type="entry name" value="FLAGELLA_BB_ROD"/>
    <property type="match status" value="1"/>
</dbReference>
<comment type="subunit">
    <text evidence="5">The basal body constitutes a major portion of the flagellar organelle and consists of four rings (L,P,S, and M) mounted on a central rod. The rod consists of about 26 subunits of FlgG in the distal portion, and FlgB, FlgC and FlgF are thought to build up the proximal portion of the rod with about 6 subunits each.</text>
</comment>
<dbReference type="InterPro" id="IPR037925">
    <property type="entry name" value="FlgE/F/G-like"/>
</dbReference>
<dbReference type="InterPro" id="IPR020013">
    <property type="entry name" value="Flagellar_FlgE/F/G"/>
</dbReference>
<feature type="domain" description="Flagellar basal body rod protein N-terminal" evidence="8">
    <location>
        <begin position="5"/>
        <end position="35"/>
    </location>
</feature>
<keyword evidence="11" id="KW-0966">Cell projection</keyword>
<keyword evidence="4 7" id="KW-0975">Bacterial flagellum</keyword>
<dbReference type="Pfam" id="PF06429">
    <property type="entry name" value="Flg_bbr_C"/>
    <property type="match status" value="1"/>
</dbReference>
<dbReference type="InterPro" id="IPR001444">
    <property type="entry name" value="Flag_bb_rod_N"/>
</dbReference>
<name>A0A150WHV2_BDEBC</name>
<keyword evidence="11" id="KW-0969">Cilium</keyword>
<dbReference type="EMBL" id="LUKF01000014">
    <property type="protein sequence ID" value="KYG63262.1"/>
    <property type="molecule type" value="Genomic_DNA"/>
</dbReference>
<dbReference type="AlphaFoldDB" id="A0A150WHV2"/>
<sequence>MLKSLNTAATGMAAQQTNMDVISNNIANVSTNGFKKSRAEFEDLMYQTQKEPGAQSGMNAYSPNGVQVGLGVRTAGIQKNFENGSAAVTKNPLDIQIEGSGFFQILTPDGQIGYTRDGAFQKDPNGRVVDKNGNLLQPEITVPPDVAGLEIAPNGEVRVIQGLNSAPQTIGQIDLVNFVNPAGLKAVGKNVFMPSPSSGQPVVARPGMNGTGYLAQGQLETSNVNIAEEMVNMITAQRAFETNSKVIQASDQMLQSVNSMR</sequence>
<accession>A0A150WHV2</accession>
<dbReference type="Proteomes" id="UP000075391">
    <property type="component" value="Unassembled WGS sequence"/>
</dbReference>
<comment type="subcellular location">
    <subcellularLocation>
        <location evidence="1 7">Bacterial flagellum basal body</location>
    </subcellularLocation>
</comment>
<dbReference type="SUPFAM" id="SSF117143">
    <property type="entry name" value="Flagellar hook protein flgE"/>
    <property type="match status" value="1"/>
</dbReference>
<dbReference type="PANTHER" id="PTHR30435:SF19">
    <property type="entry name" value="FLAGELLAR BASAL-BODY ROD PROTEIN FLGG"/>
    <property type="match status" value="1"/>
</dbReference>
<comment type="similarity">
    <text evidence="2 7">Belongs to the flagella basal body rod proteins family.</text>
</comment>
<dbReference type="Pfam" id="PF00460">
    <property type="entry name" value="Flg_bb_rod"/>
    <property type="match status" value="1"/>
</dbReference>
<dbReference type="NCBIfam" id="TIGR02488">
    <property type="entry name" value="flgG_G_neg"/>
    <property type="match status" value="1"/>
</dbReference>
<evidence type="ECO:0000256" key="5">
    <source>
        <dbReference type="ARBA" id="ARBA00025933"/>
    </source>
</evidence>
<proteinExistence type="inferred from homology"/>
<evidence type="ECO:0000259" key="9">
    <source>
        <dbReference type="Pfam" id="PF06429"/>
    </source>
</evidence>
<reference evidence="11 12" key="1">
    <citation type="submission" date="2016-03" db="EMBL/GenBank/DDBJ databases">
        <authorList>
            <person name="Ploux O."/>
        </authorList>
    </citation>
    <scope>NUCLEOTIDE SEQUENCE [LARGE SCALE GENOMIC DNA]</scope>
    <source>
        <strain evidence="11 12">BER2</strain>
    </source>
</reference>
<evidence type="ECO:0000256" key="7">
    <source>
        <dbReference type="RuleBase" id="RU362116"/>
    </source>
</evidence>
<evidence type="ECO:0000259" key="10">
    <source>
        <dbReference type="Pfam" id="PF22692"/>
    </source>
</evidence>
<feature type="domain" description="Flagellar hook protein FlgE/F/G-like D1" evidence="10">
    <location>
        <begin position="97"/>
        <end position="159"/>
    </location>
</feature>
<evidence type="ECO:0000259" key="8">
    <source>
        <dbReference type="Pfam" id="PF00460"/>
    </source>
</evidence>
<evidence type="ECO:0000313" key="12">
    <source>
        <dbReference type="Proteomes" id="UP000075391"/>
    </source>
</evidence>
<evidence type="ECO:0000256" key="3">
    <source>
        <dbReference type="ARBA" id="ARBA00017948"/>
    </source>
</evidence>
<dbReference type="GO" id="GO:0009426">
    <property type="term" value="C:bacterial-type flagellum basal body, distal rod"/>
    <property type="evidence" value="ECO:0007669"/>
    <property type="project" value="UniProtKB-UniRule"/>
</dbReference>
<evidence type="ECO:0000256" key="4">
    <source>
        <dbReference type="ARBA" id="ARBA00023143"/>
    </source>
</evidence>
<evidence type="ECO:0000313" key="11">
    <source>
        <dbReference type="EMBL" id="KYG63262.1"/>
    </source>
</evidence>
<keyword evidence="11" id="KW-0282">Flagellum</keyword>
<dbReference type="RefSeq" id="WP_063243628.1">
    <property type="nucleotide sequence ID" value="NZ_CP168967.1"/>
</dbReference>
<dbReference type="OrthoDB" id="5290298at2"/>
<dbReference type="PANTHER" id="PTHR30435">
    <property type="entry name" value="FLAGELLAR PROTEIN"/>
    <property type="match status" value="1"/>
</dbReference>
<gene>
    <name evidence="11" type="primary">flgG</name>
    <name evidence="11" type="ORF">AZI85_04310</name>
</gene>
<evidence type="ECO:0000256" key="2">
    <source>
        <dbReference type="ARBA" id="ARBA00009677"/>
    </source>
</evidence>
<evidence type="ECO:0000256" key="6">
    <source>
        <dbReference type="NCBIfam" id="TIGR02488"/>
    </source>
</evidence>
<comment type="caution">
    <text evidence="11">The sequence shown here is derived from an EMBL/GenBank/DDBJ whole genome shotgun (WGS) entry which is preliminary data.</text>
</comment>
<dbReference type="InterPro" id="IPR012834">
    <property type="entry name" value="FlgG_G_neg"/>
</dbReference>
<dbReference type="GO" id="GO:0071978">
    <property type="term" value="P:bacterial-type flagellum-dependent swarming motility"/>
    <property type="evidence" value="ECO:0007669"/>
    <property type="project" value="TreeGrafter"/>
</dbReference>
<organism evidence="11 12">
    <name type="scientific">Bdellovibrio bacteriovorus</name>
    <dbReference type="NCBI Taxonomy" id="959"/>
    <lineage>
        <taxon>Bacteria</taxon>
        <taxon>Pseudomonadati</taxon>
        <taxon>Bdellovibrionota</taxon>
        <taxon>Bdellovibrionia</taxon>
        <taxon>Bdellovibrionales</taxon>
        <taxon>Pseudobdellovibrionaceae</taxon>
        <taxon>Bdellovibrio</taxon>
    </lineage>
</organism>
<dbReference type="Pfam" id="PF22692">
    <property type="entry name" value="LlgE_F_G_D1"/>
    <property type="match status" value="1"/>
</dbReference>
<dbReference type="InterPro" id="IPR010930">
    <property type="entry name" value="Flg_bb/hook_C_dom"/>
</dbReference>
<dbReference type="NCBIfam" id="TIGR03506">
    <property type="entry name" value="FlgEFG_subfam"/>
    <property type="match status" value="2"/>
</dbReference>
<feature type="domain" description="Flagellar basal-body/hook protein C-terminal" evidence="9">
    <location>
        <begin position="215"/>
        <end position="260"/>
    </location>
</feature>
<protein>
    <recommendedName>
        <fullName evidence="3 6">Flagellar basal-body rod protein FlgG</fullName>
    </recommendedName>
</protein>